<evidence type="ECO:0000313" key="3">
    <source>
        <dbReference type="Proteomes" id="UP000824504"/>
    </source>
</evidence>
<dbReference type="InterPro" id="IPR052021">
    <property type="entry name" value="Type-I_RS_S_subunit"/>
</dbReference>
<dbReference type="Proteomes" id="UP000824504">
    <property type="component" value="Chromosome"/>
</dbReference>
<reference evidence="2 3" key="1">
    <citation type="submission" date="2021-07" db="EMBL/GenBank/DDBJ databases">
        <title>complete genome sequencing of Tessaracoccus sp.J1M15.</title>
        <authorList>
            <person name="Bae J.-W."/>
            <person name="Kim D.-y."/>
        </authorList>
    </citation>
    <scope>NUCLEOTIDE SEQUENCE [LARGE SCALE GENOMIC DNA]</scope>
    <source>
        <strain evidence="2 3">J1M15</strain>
    </source>
</reference>
<dbReference type="Pfam" id="PF01420">
    <property type="entry name" value="Methylase_S"/>
    <property type="match status" value="1"/>
</dbReference>
<keyword evidence="3" id="KW-1185">Reference proteome</keyword>
<gene>
    <name evidence="2" type="ORF">KDB89_01600</name>
</gene>
<dbReference type="InterPro" id="IPR000055">
    <property type="entry name" value="Restrct_endonuc_typeI_TRD"/>
</dbReference>
<organism evidence="2 3">
    <name type="scientific">Tessaracoccus palaemonis</name>
    <dbReference type="NCBI Taxonomy" id="2829499"/>
    <lineage>
        <taxon>Bacteria</taxon>
        <taxon>Bacillati</taxon>
        <taxon>Actinomycetota</taxon>
        <taxon>Actinomycetes</taxon>
        <taxon>Propionibacteriales</taxon>
        <taxon>Propionibacteriaceae</taxon>
        <taxon>Tessaracoccus</taxon>
    </lineage>
</organism>
<keyword evidence="2" id="KW-0378">Hydrolase</keyword>
<proteinExistence type="predicted"/>
<accession>A0ABX8SKN4</accession>
<dbReference type="PANTHER" id="PTHR30408">
    <property type="entry name" value="TYPE-1 RESTRICTION ENZYME ECOKI SPECIFICITY PROTEIN"/>
    <property type="match status" value="1"/>
</dbReference>
<dbReference type="PANTHER" id="PTHR30408:SF12">
    <property type="entry name" value="TYPE I RESTRICTION ENZYME MJAVIII SPECIFICITY SUBUNIT"/>
    <property type="match status" value="1"/>
</dbReference>
<dbReference type="GO" id="GO:0004519">
    <property type="term" value="F:endonuclease activity"/>
    <property type="evidence" value="ECO:0007669"/>
    <property type="project" value="UniProtKB-KW"/>
</dbReference>
<evidence type="ECO:0000259" key="1">
    <source>
        <dbReference type="Pfam" id="PF01420"/>
    </source>
</evidence>
<dbReference type="EC" id="3.1.21.-" evidence="2"/>
<dbReference type="GO" id="GO:0016787">
    <property type="term" value="F:hydrolase activity"/>
    <property type="evidence" value="ECO:0007669"/>
    <property type="project" value="UniProtKB-KW"/>
</dbReference>
<sequence>MDQKRPGADLPLLSVSQTRGVLRRDELSDRPPRAESLDHYKTCQPGDIVFNKMSVRAGAMGEAREAGYVTYHYEVMRPRPSVDPRFVVYLMKSGWFTGEMIRRERGIAAGDESGAVRTTEVPFRVLKTIHVPLIPPSEQRAIADFLDRETAQIDAFIAKNEQLITLLTERRASVVAQAVTKGLDCRAEMQSSEVDWFGQVPAHWSVSRLSRWFTVTLGKMLDAAKFETTDGEPLPYVRAANIRPGQLDLDSANQMPFSLVEQRRYSLRAGDLLVVEGGSIGVNVALEDDLPGWGFQKTVNRVRPRHDASAAFLGLQLDVMRACGGIEMIANVSTILHFTAEKLERTLVAMPPAAEQHAIVAHVRLSTKPIDEAIGLATEAIQLARERRAALISAAVTGKVDVGVSA</sequence>
<keyword evidence="2" id="KW-0540">Nuclease</keyword>
<protein>
    <submittedName>
        <fullName evidence="2">Restriction endonuclease subunit S</fullName>
        <ecNumber evidence="2">3.1.21.-</ecNumber>
    </submittedName>
</protein>
<dbReference type="RefSeq" id="WP_219082881.1">
    <property type="nucleotide sequence ID" value="NZ_CP079216.1"/>
</dbReference>
<evidence type="ECO:0000313" key="2">
    <source>
        <dbReference type="EMBL" id="QXT63205.1"/>
    </source>
</evidence>
<feature type="domain" description="Type I restriction modification DNA specificity" evidence="1">
    <location>
        <begin position="203"/>
        <end position="361"/>
    </location>
</feature>
<keyword evidence="2" id="KW-0255">Endonuclease</keyword>
<dbReference type="EMBL" id="CP079216">
    <property type="protein sequence ID" value="QXT63205.1"/>
    <property type="molecule type" value="Genomic_DNA"/>
</dbReference>
<name>A0ABX8SKN4_9ACTN</name>